<evidence type="ECO:0000256" key="11">
    <source>
        <dbReference type="ARBA" id="ARBA00023136"/>
    </source>
</evidence>
<evidence type="ECO:0000256" key="12">
    <source>
        <dbReference type="ARBA" id="ARBA00070395"/>
    </source>
</evidence>
<evidence type="ECO:0000256" key="9">
    <source>
        <dbReference type="ARBA" id="ARBA00022989"/>
    </source>
</evidence>
<keyword evidence="7 15" id="KW-0732">Signal</keyword>
<dbReference type="FunFam" id="2.60.40.1220:FF:000001">
    <property type="entry name" value="CopC domain-containing protein YobA"/>
    <property type="match status" value="1"/>
</dbReference>
<evidence type="ECO:0000256" key="6">
    <source>
        <dbReference type="ARBA" id="ARBA00022723"/>
    </source>
</evidence>
<evidence type="ECO:0000256" key="2">
    <source>
        <dbReference type="ARBA" id="ARBA00004651"/>
    </source>
</evidence>
<feature type="signal peptide" evidence="15">
    <location>
        <begin position="1"/>
        <end position="41"/>
    </location>
</feature>
<evidence type="ECO:0000256" key="15">
    <source>
        <dbReference type="SAM" id="SignalP"/>
    </source>
</evidence>
<dbReference type="GO" id="GO:0005507">
    <property type="term" value="F:copper ion binding"/>
    <property type="evidence" value="ECO:0007669"/>
    <property type="project" value="InterPro"/>
</dbReference>
<accession>A0A6G4UA32</accession>
<evidence type="ECO:0000256" key="7">
    <source>
        <dbReference type="ARBA" id="ARBA00022729"/>
    </source>
</evidence>
<feature type="domain" description="Copper resistance protein D" evidence="17">
    <location>
        <begin position="347"/>
        <end position="431"/>
    </location>
</feature>
<reference evidence="18 19" key="1">
    <citation type="submission" date="2020-02" db="EMBL/GenBank/DDBJ databases">
        <title>Whole-genome analyses of novel actinobacteria.</title>
        <authorList>
            <person name="Sahin N."/>
        </authorList>
    </citation>
    <scope>NUCLEOTIDE SEQUENCE [LARGE SCALE GENOMIC DNA]</scope>
    <source>
        <strain evidence="18 19">A7024</strain>
    </source>
</reference>
<evidence type="ECO:0000256" key="5">
    <source>
        <dbReference type="ARBA" id="ARBA00022692"/>
    </source>
</evidence>
<organism evidence="18 19">
    <name type="scientific">Streptomyces coryli</name>
    <dbReference type="NCBI Taxonomy" id="1128680"/>
    <lineage>
        <taxon>Bacteria</taxon>
        <taxon>Bacillati</taxon>
        <taxon>Actinomycetota</taxon>
        <taxon>Actinomycetes</taxon>
        <taxon>Kitasatosporales</taxon>
        <taxon>Streptomycetaceae</taxon>
        <taxon>Streptomyces</taxon>
    </lineage>
</organism>
<evidence type="ECO:0000256" key="1">
    <source>
        <dbReference type="ARBA" id="ARBA00004418"/>
    </source>
</evidence>
<keyword evidence="5 14" id="KW-0812">Transmembrane</keyword>
<feature type="transmembrane region" description="Helical" evidence="14">
    <location>
        <begin position="235"/>
        <end position="258"/>
    </location>
</feature>
<dbReference type="EMBL" id="JAAKZV010000215">
    <property type="protein sequence ID" value="NGN68580.1"/>
    <property type="molecule type" value="Genomic_DNA"/>
</dbReference>
<keyword evidence="8" id="KW-0574">Periplasm</keyword>
<name>A0A6G4UA32_9ACTN</name>
<keyword evidence="6" id="KW-0479">Metal-binding</keyword>
<feature type="transmembrane region" description="Helical" evidence="14">
    <location>
        <begin position="195"/>
        <end position="215"/>
    </location>
</feature>
<feature type="non-terminal residue" evidence="18">
    <location>
        <position position="456"/>
    </location>
</feature>
<dbReference type="InterPro" id="IPR032694">
    <property type="entry name" value="CopC/D"/>
</dbReference>
<dbReference type="InterPro" id="IPR007348">
    <property type="entry name" value="CopC_dom"/>
</dbReference>
<comment type="similarity">
    <text evidence="3">Belongs to the CopC family.</text>
</comment>
<keyword evidence="4" id="KW-1003">Cell membrane</keyword>
<dbReference type="SUPFAM" id="SSF81296">
    <property type="entry name" value="E set domains"/>
    <property type="match status" value="1"/>
</dbReference>
<feature type="transmembrane region" description="Helical" evidence="14">
    <location>
        <begin position="279"/>
        <end position="300"/>
    </location>
</feature>
<evidence type="ECO:0000259" key="17">
    <source>
        <dbReference type="Pfam" id="PF05425"/>
    </source>
</evidence>
<feature type="chain" id="PRO_5026239960" description="Protein YobA" evidence="15">
    <location>
        <begin position="42"/>
        <end position="456"/>
    </location>
</feature>
<dbReference type="Gene3D" id="2.60.40.1220">
    <property type="match status" value="1"/>
</dbReference>
<dbReference type="RefSeq" id="WP_165242662.1">
    <property type="nucleotide sequence ID" value="NZ_JAAKZV010000215.1"/>
</dbReference>
<keyword evidence="11 14" id="KW-0472">Membrane</keyword>
<dbReference type="GO" id="GO:0046688">
    <property type="term" value="P:response to copper ion"/>
    <property type="evidence" value="ECO:0007669"/>
    <property type="project" value="InterPro"/>
</dbReference>
<feature type="transmembrane region" description="Helical" evidence="14">
    <location>
        <begin position="348"/>
        <end position="369"/>
    </location>
</feature>
<evidence type="ECO:0000256" key="13">
    <source>
        <dbReference type="SAM" id="MobiDB-lite"/>
    </source>
</evidence>
<dbReference type="Pfam" id="PF04234">
    <property type="entry name" value="CopC"/>
    <property type="match status" value="1"/>
</dbReference>
<dbReference type="GO" id="GO:0042597">
    <property type="term" value="C:periplasmic space"/>
    <property type="evidence" value="ECO:0007669"/>
    <property type="project" value="UniProtKB-SubCell"/>
</dbReference>
<feature type="transmembrane region" description="Helical" evidence="14">
    <location>
        <begin position="164"/>
        <end position="183"/>
    </location>
</feature>
<dbReference type="PANTHER" id="PTHR34820:SF4">
    <property type="entry name" value="INNER MEMBRANE PROTEIN YEBZ"/>
    <property type="match status" value="1"/>
</dbReference>
<comment type="subcellular location">
    <subcellularLocation>
        <location evidence="2">Cell membrane</location>
        <topology evidence="2">Multi-pass membrane protein</topology>
    </subcellularLocation>
    <subcellularLocation>
        <location evidence="1">Periplasm</location>
    </subcellularLocation>
</comment>
<evidence type="ECO:0000256" key="8">
    <source>
        <dbReference type="ARBA" id="ARBA00022764"/>
    </source>
</evidence>
<evidence type="ECO:0000313" key="19">
    <source>
        <dbReference type="Proteomes" id="UP000481583"/>
    </source>
</evidence>
<dbReference type="InterPro" id="IPR014756">
    <property type="entry name" value="Ig_E-set"/>
</dbReference>
<protein>
    <recommendedName>
        <fullName evidence="12">Protein YobA</fullName>
    </recommendedName>
</protein>
<evidence type="ECO:0000313" key="18">
    <source>
        <dbReference type="EMBL" id="NGN68580.1"/>
    </source>
</evidence>
<dbReference type="GO" id="GO:0006825">
    <property type="term" value="P:copper ion transport"/>
    <property type="evidence" value="ECO:0007669"/>
    <property type="project" value="InterPro"/>
</dbReference>
<keyword evidence="9 14" id="KW-1133">Transmembrane helix</keyword>
<feature type="domain" description="CopC" evidence="16">
    <location>
        <begin position="40"/>
        <end position="136"/>
    </location>
</feature>
<dbReference type="PANTHER" id="PTHR34820">
    <property type="entry name" value="INNER MEMBRANE PROTEIN YEBZ"/>
    <property type="match status" value="1"/>
</dbReference>
<feature type="transmembrane region" description="Helical" evidence="14">
    <location>
        <begin position="312"/>
        <end position="336"/>
    </location>
</feature>
<keyword evidence="10" id="KW-0186">Copper</keyword>
<gene>
    <name evidence="18" type="ORF">G5C51_32390</name>
</gene>
<evidence type="ECO:0000256" key="4">
    <source>
        <dbReference type="ARBA" id="ARBA00022475"/>
    </source>
</evidence>
<comment type="caution">
    <text evidence="18">The sequence shown here is derived from an EMBL/GenBank/DDBJ whole genome shotgun (WGS) entry which is preliminary data.</text>
</comment>
<evidence type="ECO:0000259" key="16">
    <source>
        <dbReference type="Pfam" id="PF04234"/>
    </source>
</evidence>
<feature type="transmembrane region" description="Helical" evidence="14">
    <location>
        <begin position="389"/>
        <end position="406"/>
    </location>
</feature>
<dbReference type="AlphaFoldDB" id="A0A6G4UA32"/>
<keyword evidence="19" id="KW-1185">Reference proteome</keyword>
<evidence type="ECO:0000256" key="14">
    <source>
        <dbReference type="SAM" id="Phobius"/>
    </source>
</evidence>
<dbReference type="Pfam" id="PF05425">
    <property type="entry name" value="CopD"/>
    <property type="match status" value="1"/>
</dbReference>
<dbReference type="InterPro" id="IPR008457">
    <property type="entry name" value="Cu-R_CopD_dom"/>
</dbReference>
<proteinExistence type="inferred from homology"/>
<evidence type="ECO:0000256" key="10">
    <source>
        <dbReference type="ARBA" id="ARBA00023008"/>
    </source>
</evidence>
<dbReference type="Proteomes" id="UP000481583">
    <property type="component" value="Unassembled WGS sequence"/>
</dbReference>
<evidence type="ECO:0000256" key="3">
    <source>
        <dbReference type="ARBA" id="ARBA00010509"/>
    </source>
</evidence>
<feature type="region of interest" description="Disordered" evidence="13">
    <location>
        <begin position="432"/>
        <end position="456"/>
    </location>
</feature>
<dbReference type="InterPro" id="IPR014755">
    <property type="entry name" value="Cu-Rt/internalin_Ig-like"/>
</dbReference>
<sequence length="456" mass="46230">MTSRTAPRPPRPRRMAATLLGALLCALAGGLFGASPAAAHAALTGTDPQDGAVVKTAPKDISLSFSEGVQLSADSVRVLDPKGNDVAKGEPHHVGGKAASAAVALRSGLPEGTYTVAWKAVSADSHPVAGAFTFSIGKESKTSVTVGSGASDGGVKTLYDTGRYIAYGGFVLMVGACVFAGWCGGRSPAVRRLAAGGWVLLFAATVALLLLRGPYTGAGFGLAETREVLATKPGAALLSRLLLLGAAAVFLSVLFGSYERGRDGSGKDSDRSESERRDLAYGLGIGGAVVAAGLAATWAMAEHASAGIQPWLAMPVTAVHLLAVAVWLGGLASLAVSMRSGPPVEREVVRRFSALAFGSVVVLVVTGLYQAWRGVGSWGALTSTTYGQLLLVKVGLVAVLVGVAWISRRWTSRLGEAAVPAQGTAPAEVAEKVGAERGAARSGKGTAWDSAGEGAG</sequence>
<dbReference type="GO" id="GO:0005886">
    <property type="term" value="C:plasma membrane"/>
    <property type="evidence" value="ECO:0007669"/>
    <property type="project" value="UniProtKB-SubCell"/>
</dbReference>